<protein>
    <submittedName>
        <fullName evidence="1">Uncharacterized protein</fullName>
    </submittedName>
</protein>
<evidence type="ECO:0000313" key="1">
    <source>
        <dbReference type="EMBL" id="KAI3791747.1"/>
    </source>
</evidence>
<dbReference type="Proteomes" id="UP001055811">
    <property type="component" value="Linkage Group LG01"/>
</dbReference>
<name>A0ACB9H880_CICIN</name>
<reference evidence="1 2" key="2">
    <citation type="journal article" date="2022" name="Mol. Ecol. Resour.">
        <title>The genomes of chicory, endive, great burdock and yacon provide insights into Asteraceae paleo-polyploidization history and plant inulin production.</title>
        <authorList>
            <person name="Fan W."/>
            <person name="Wang S."/>
            <person name="Wang H."/>
            <person name="Wang A."/>
            <person name="Jiang F."/>
            <person name="Liu H."/>
            <person name="Zhao H."/>
            <person name="Xu D."/>
            <person name="Zhang Y."/>
        </authorList>
    </citation>
    <scope>NUCLEOTIDE SEQUENCE [LARGE SCALE GENOMIC DNA]</scope>
    <source>
        <strain evidence="2">cv. Punajuju</strain>
        <tissue evidence="1">Leaves</tissue>
    </source>
</reference>
<dbReference type="EMBL" id="CM042009">
    <property type="protein sequence ID" value="KAI3791747.1"/>
    <property type="molecule type" value="Genomic_DNA"/>
</dbReference>
<reference evidence="2" key="1">
    <citation type="journal article" date="2022" name="Mol. Ecol. Resour.">
        <title>The genomes of chicory, endive, great burdock and yacon provide insights into Asteraceae palaeo-polyploidization history and plant inulin production.</title>
        <authorList>
            <person name="Fan W."/>
            <person name="Wang S."/>
            <person name="Wang H."/>
            <person name="Wang A."/>
            <person name="Jiang F."/>
            <person name="Liu H."/>
            <person name="Zhao H."/>
            <person name="Xu D."/>
            <person name="Zhang Y."/>
        </authorList>
    </citation>
    <scope>NUCLEOTIDE SEQUENCE [LARGE SCALE GENOMIC DNA]</scope>
    <source>
        <strain evidence="2">cv. Punajuju</strain>
    </source>
</reference>
<keyword evidence="2" id="KW-1185">Reference proteome</keyword>
<proteinExistence type="predicted"/>
<sequence length="350" mass="38803">MGNVGSNSSTDSRRHDGGSSSRANHHSNNHRQQPTNQHVYAAAYTSQYANPPPPHAPYFQYNQNAACYPPPPPLPTELLPESHDDHYRTALDRALEAWVDGGYPPKRYVDHQTVTIRNDVNLKKETLKIEADEENPGKLLVSFTFDATVPCSITLYFFAKEGKDGNLTATKEDSLPPLTVSFQQGLGQIFRQEPGTGIHLSTFKKAGLCKKNKTSVYPLAVKAEATREDGTMSSGVGNFPITVADFEYEKGEYKVKVVKQILWVEGVRYDLEDYGIANTVDGSDYDATDPGKECVICLSEPRDTMVLPCHHMCMCHGCAKVLRFQTKQCTICRQPAETLLEIRVNSGTAD</sequence>
<accession>A0ACB9H880</accession>
<comment type="caution">
    <text evidence="1">The sequence shown here is derived from an EMBL/GenBank/DDBJ whole genome shotgun (WGS) entry which is preliminary data.</text>
</comment>
<evidence type="ECO:0000313" key="2">
    <source>
        <dbReference type="Proteomes" id="UP001055811"/>
    </source>
</evidence>
<organism evidence="1 2">
    <name type="scientific">Cichorium intybus</name>
    <name type="common">Chicory</name>
    <dbReference type="NCBI Taxonomy" id="13427"/>
    <lineage>
        <taxon>Eukaryota</taxon>
        <taxon>Viridiplantae</taxon>
        <taxon>Streptophyta</taxon>
        <taxon>Embryophyta</taxon>
        <taxon>Tracheophyta</taxon>
        <taxon>Spermatophyta</taxon>
        <taxon>Magnoliopsida</taxon>
        <taxon>eudicotyledons</taxon>
        <taxon>Gunneridae</taxon>
        <taxon>Pentapetalae</taxon>
        <taxon>asterids</taxon>
        <taxon>campanulids</taxon>
        <taxon>Asterales</taxon>
        <taxon>Asteraceae</taxon>
        <taxon>Cichorioideae</taxon>
        <taxon>Cichorieae</taxon>
        <taxon>Cichoriinae</taxon>
        <taxon>Cichorium</taxon>
    </lineage>
</organism>
<gene>
    <name evidence="1" type="ORF">L2E82_05609</name>
</gene>